<evidence type="ECO:0000313" key="4">
    <source>
        <dbReference type="Proteomes" id="UP000320390"/>
    </source>
</evidence>
<dbReference type="EMBL" id="CP036434">
    <property type="protein sequence ID" value="QDV09510.1"/>
    <property type="molecule type" value="Genomic_DNA"/>
</dbReference>
<dbReference type="GO" id="GO:0016788">
    <property type="term" value="F:hydrolase activity, acting on ester bonds"/>
    <property type="evidence" value="ECO:0007669"/>
    <property type="project" value="UniProtKB-ARBA"/>
</dbReference>
<keyword evidence="1" id="KW-0378">Hydrolase</keyword>
<dbReference type="InterPro" id="IPR005181">
    <property type="entry name" value="SASA"/>
</dbReference>
<protein>
    <recommendedName>
        <fullName evidence="2">Sialate O-acetylesterase domain-containing protein</fullName>
    </recommendedName>
</protein>
<dbReference type="Pfam" id="PF03629">
    <property type="entry name" value="SASA"/>
    <property type="match status" value="1"/>
</dbReference>
<evidence type="ECO:0000256" key="1">
    <source>
        <dbReference type="ARBA" id="ARBA00022801"/>
    </source>
</evidence>
<feature type="domain" description="Sialate O-acetylesterase" evidence="2">
    <location>
        <begin position="48"/>
        <end position="311"/>
    </location>
</feature>
<keyword evidence="4" id="KW-1185">Reference proteome</keyword>
<dbReference type="SUPFAM" id="SSF52266">
    <property type="entry name" value="SGNH hydrolase"/>
    <property type="match status" value="1"/>
</dbReference>
<name>A0A518EZJ2_9BACT</name>
<proteinExistence type="predicted"/>
<dbReference type="Gene3D" id="3.40.50.1110">
    <property type="entry name" value="SGNH hydrolase"/>
    <property type="match status" value="1"/>
</dbReference>
<sequence>MPPSYGVETLSWLTMLLALVTAVTLQAVSTPVLGSLHDAVPGIRPDVEVYLLTGQSNALGTTNNEGGSPAEYGPGSHPADLLTGLFWSNVRTTNTSYPPQLYGDSGSVALSLRMQQGDGGANRFFWGLEHGLARGLWEGAPGRGRVLIIKCCRGGGGNTFWDKTAFDLAPDSGHMWGHLRDTVDEALLGLSSGGLTFRVRGLAYLQGESNGPAEAAIAGDRLGRLAFELENHIEAQYPGTAHPMRLVVGEIAGSTANATRERTTLGQMAVAAGMPSATFVRTADLPLKIDNLHFGREAKLTIGRRFADAFLGAPAPFPVARYRADLFRPVAAMDVESPEASGFSESDALPGVLLAGTIEGGVPAWRILDDSQVADPGYQRPLTSVDLRGMFDNGWSFRATAKVATGGGMALWSVAAPVDPGWGVPSGPGSMNGFVVDRVGADALRIALWGDPVAPVVLGPGSADAFHSLGLVGAQGSPLCDLFIDGIRVASDIDLTSNAGSPELGNRVFFGSGALAGVGRDVLWADVALASR</sequence>
<dbReference type="Gene3D" id="2.60.120.200">
    <property type="match status" value="1"/>
</dbReference>
<dbReference type="AlphaFoldDB" id="A0A518EZJ2"/>
<gene>
    <name evidence="3" type="ORF">Poly30_50680</name>
</gene>
<dbReference type="Proteomes" id="UP000320390">
    <property type="component" value="Chromosome"/>
</dbReference>
<evidence type="ECO:0000259" key="2">
    <source>
        <dbReference type="Pfam" id="PF03629"/>
    </source>
</evidence>
<organism evidence="3 4">
    <name type="scientific">Saltatorellus ferox</name>
    <dbReference type="NCBI Taxonomy" id="2528018"/>
    <lineage>
        <taxon>Bacteria</taxon>
        <taxon>Pseudomonadati</taxon>
        <taxon>Planctomycetota</taxon>
        <taxon>Planctomycetia</taxon>
        <taxon>Planctomycetia incertae sedis</taxon>
        <taxon>Saltatorellus</taxon>
    </lineage>
</organism>
<evidence type="ECO:0000313" key="3">
    <source>
        <dbReference type="EMBL" id="QDV09510.1"/>
    </source>
</evidence>
<dbReference type="InterPro" id="IPR036514">
    <property type="entry name" value="SGNH_hydro_sf"/>
</dbReference>
<accession>A0A518EZJ2</accession>
<reference evidence="3 4" key="1">
    <citation type="submission" date="2019-02" db="EMBL/GenBank/DDBJ databases">
        <title>Deep-cultivation of Planctomycetes and their phenomic and genomic characterization uncovers novel biology.</title>
        <authorList>
            <person name="Wiegand S."/>
            <person name="Jogler M."/>
            <person name="Boedeker C."/>
            <person name="Pinto D."/>
            <person name="Vollmers J."/>
            <person name="Rivas-Marin E."/>
            <person name="Kohn T."/>
            <person name="Peeters S.H."/>
            <person name="Heuer A."/>
            <person name="Rast P."/>
            <person name="Oberbeckmann S."/>
            <person name="Bunk B."/>
            <person name="Jeske O."/>
            <person name="Meyerdierks A."/>
            <person name="Storesund J.E."/>
            <person name="Kallscheuer N."/>
            <person name="Luecker S."/>
            <person name="Lage O.M."/>
            <person name="Pohl T."/>
            <person name="Merkel B.J."/>
            <person name="Hornburger P."/>
            <person name="Mueller R.-W."/>
            <person name="Bruemmer F."/>
            <person name="Labrenz M."/>
            <person name="Spormann A.M."/>
            <person name="Op den Camp H."/>
            <person name="Overmann J."/>
            <person name="Amann R."/>
            <person name="Jetten M.S.M."/>
            <person name="Mascher T."/>
            <person name="Medema M.H."/>
            <person name="Devos D.P."/>
            <person name="Kaster A.-K."/>
            <person name="Ovreas L."/>
            <person name="Rohde M."/>
            <person name="Galperin M.Y."/>
            <person name="Jogler C."/>
        </authorList>
    </citation>
    <scope>NUCLEOTIDE SEQUENCE [LARGE SCALE GENOMIC DNA]</scope>
    <source>
        <strain evidence="3 4">Poly30</strain>
    </source>
</reference>